<dbReference type="RefSeq" id="WP_015828001.1">
    <property type="nucleotide sequence ID" value="NC_012982.1"/>
</dbReference>
<proteinExistence type="predicted"/>
<dbReference type="PANTHER" id="PTHR22617">
    <property type="entry name" value="CHEMOTAXIS SENSOR HISTIDINE KINASE-RELATED"/>
    <property type="match status" value="1"/>
</dbReference>
<dbReference type="HOGENOM" id="CLU_048995_3_1_5"/>
<dbReference type="GO" id="GO:0006935">
    <property type="term" value="P:chemotaxis"/>
    <property type="evidence" value="ECO:0007669"/>
    <property type="project" value="InterPro"/>
</dbReference>
<dbReference type="GO" id="GO:0007165">
    <property type="term" value="P:signal transduction"/>
    <property type="evidence" value="ECO:0007669"/>
    <property type="project" value="InterPro"/>
</dbReference>
<name>C6XM19_HIRBI</name>
<feature type="compositionally biased region" description="Polar residues" evidence="1">
    <location>
        <begin position="1"/>
        <end position="11"/>
    </location>
</feature>
<feature type="domain" description="CheW-like" evidence="2">
    <location>
        <begin position="24"/>
        <end position="164"/>
    </location>
</feature>
<gene>
    <name evidence="3" type="ordered locus">Hbal_2170</name>
</gene>
<dbReference type="Proteomes" id="UP000002745">
    <property type="component" value="Chromosome"/>
</dbReference>
<dbReference type="GO" id="GO:0005829">
    <property type="term" value="C:cytosol"/>
    <property type="evidence" value="ECO:0007669"/>
    <property type="project" value="TreeGrafter"/>
</dbReference>
<evidence type="ECO:0000256" key="1">
    <source>
        <dbReference type="SAM" id="MobiDB-lite"/>
    </source>
</evidence>
<dbReference type="PANTHER" id="PTHR22617:SF23">
    <property type="entry name" value="CHEMOTAXIS PROTEIN CHEW"/>
    <property type="match status" value="1"/>
</dbReference>
<dbReference type="Pfam" id="PF01584">
    <property type="entry name" value="CheW"/>
    <property type="match status" value="1"/>
</dbReference>
<evidence type="ECO:0000313" key="4">
    <source>
        <dbReference type="Proteomes" id="UP000002745"/>
    </source>
</evidence>
<evidence type="ECO:0000313" key="3">
    <source>
        <dbReference type="EMBL" id="ACT59851.1"/>
    </source>
</evidence>
<dbReference type="Gene3D" id="2.30.30.40">
    <property type="entry name" value="SH3 Domains"/>
    <property type="match status" value="1"/>
</dbReference>
<dbReference type="PROSITE" id="PS50851">
    <property type="entry name" value="CHEW"/>
    <property type="match status" value="1"/>
</dbReference>
<organism evidence="3 4">
    <name type="scientific">Hirschia baltica (strain ATCC 49814 / DSM 5838 / IFAM 1418)</name>
    <dbReference type="NCBI Taxonomy" id="582402"/>
    <lineage>
        <taxon>Bacteria</taxon>
        <taxon>Pseudomonadati</taxon>
        <taxon>Pseudomonadota</taxon>
        <taxon>Alphaproteobacteria</taxon>
        <taxon>Hyphomonadales</taxon>
        <taxon>Hyphomonadaceae</taxon>
        <taxon>Hirschia</taxon>
    </lineage>
</organism>
<accession>C6XM19</accession>
<dbReference type="eggNOG" id="COG0835">
    <property type="taxonomic scope" value="Bacteria"/>
</dbReference>
<dbReference type="STRING" id="582402.Hbal_2170"/>
<evidence type="ECO:0000259" key="2">
    <source>
        <dbReference type="PROSITE" id="PS50851"/>
    </source>
</evidence>
<dbReference type="OrthoDB" id="9794382at2"/>
<dbReference type="KEGG" id="hba:Hbal_2170"/>
<feature type="region of interest" description="Disordered" evidence="1">
    <location>
        <begin position="1"/>
        <end position="25"/>
    </location>
</feature>
<dbReference type="SMART" id="SM00260">
    <property type="entry name" value="CheW"/>
    <property type="match status" value="1"/>
</dbReference>
<dbReference type="CDD" id="cd00732">
    <property type="entry name" value="CheW"/>
    <property type="match status" value="1"/>
</dbReference>
<keyword evidence="4" id="KW-1185">Reference proteome</keyword>
<reference evidence="4" key="1">
    <citation type="journal article" date="2011" name="J. Bacteriol.">
        <title>Genome sequences of eight morphologically diverse alphaproteobacteria.</title>
        <authorList>
            <consortium name="US DOE Joint Genome Institute"/>
            <person name="Brown P.J."/>
            <person name="Kysela D.T."/>
            <person name="Buechlein A."/>
            <person name="Hemmerich C."/>
            <person name="Brun Y.V."/>
        </authorList>
    </citation>
    <scope>NUCLEOTIDE SEQUENCE [LARGE SCALE GENOMIC DNA]</scope>
    <source>
        <strain evidence="4">ATCC 49814 / DSM 5838 / IFAM 1418</strain>
    </source>
</reference>
<dbReference type="EMBL" id="CP001678">
    <property type="protein sequence ID" value="ACT59851.1"/>
    <property type="molecule type" value="Genomic_DNA"/>
</dbReference>
<dbReference type="InterPro" id="IPR039315">
    <property type="entry name" value="CheW"/>
</dbReference>
<dbReference type="Gene3D" id="2.40.50.180">
    <property type="entry name" value="CheA-289, Domain 4"/>
    <property type="match status" value="1"/>
</dbReference>
<protein>
    <submittedName>
        <fullName evidence="3">CheW protein</fullName>
    </submittedName>
</protein>
<dbReference type="SUPFAM" id="SSF50341">
    <property type="entry name" value="CheW-like"/>
    <property type="match status" value="1"/>
</dbReference>
<sequence>MNQSQMESDFSQDADRATEAPSPPRQYVSFTVGDACYAVDIMSVREIKGWADITSLPNQPDYVRGVLNLRGAVLPIIDLKCRLGETMTDPTQRHVIVIVSINERQIGLLVDAVSDILIVEDDQIKPVPETNVKKDADVFTGFLTEKDQMVAMLDLENLLVSQIREFDGSDIPTNQ</sequence>
<dbReference type="InterPro" id="IPR036061">
    <property type="entry name" value="CheW-like_dom_sf"/>
</dbReference>
<dbReference type="AlphaFoldDB" id="C6XM19"/>
<dbReference type="InterPro" id="IPR002545">
    <property type="entry name" value="CheW-lke_dom"/>
</dbReference>